<feature type="region of interest" description="Disordered" evidence="6">
    <location>
        <begin position="1"/>
        <end position="84"/>
    </location>
</feature>
<accession>A0AB39ZA09</accession>
<evidence type="ECO:0000256" key="5">
    <source>
        <dbReference type="ARBA" id="ARBA00022840"/>
    </source>
</evidence>
<reference evidence="8" key="2">
    <citation type="submission" date="2025-08" db="UniProtKB">
        <authorList>
            <consortium name="RefSeq"/>
        </authorList>
    </citation>
    <scope>IDENTIFICATION</scope>
</reference>
<protein>
    <submittedName>
        <fullName evidence="8">Tubulin glycylase 3A</fullName>
    </submittedName>
</protein>
<dbReference type="GO" id="GO:0005930">
    <property type="term" value="C:axoneme"/>
    <property type="evidence" value="ECO:0007669"/>
    <property type="project" value="TreeGrafter"/>
</dbReference>
<keyword evidence="2" id="KW-0963">Cytoplasm</keyword>
<evidence type="ECO:0000256" key="3">
    <source>
        <dbReference type="ARBA" id="ARBA00022598"/>
    </source>
</evidence>
<keyword evidence="4" id="KW-0547">Nucleotide-binding</keyword>
<dbReference type="AlphaFoldDB" id="A0AB39ZA09"/>
<dbReference type="Proteomes" id="UP001652628">
    <property type="component" value="Chromosome 2L"/>
</dbReference>
<evidence type="ECO:0000313" key="8">
    <source>
        <dbReference type="RefSeq" id="XP_016931047.4"/>
    </source>
</evidence>
<evidence type="ECO:0000256" key="6">
    <source>
        <dbReference type="SAM" id="MobiDB-lite"/>
    </source>
</evidence>
<dbReference type="RefSeq" id="XP_016931047.4">
    <property type="nucleotide sequence ID" value="XM_017075558.4"/>
</dbReference>
<evidence type="ECO:0000256" key="2">
    <source>
        <dbReference type="ARBA" id="ARBA00022490"/>
    </source>
</evidence>
<feature type="compositionally biased region" description="Pro residues" evidence="6">
    <location>
        <begin position="70"/>
        <end position="80"/>
    </location>
</feature>
<dbReference type="GO" id="GO:0015630">
    <property type="term" value="C:microtubule cytoskeleton"/>
    <property type="evidence" value="ECO:0007669"/>
    <property type="project" value="TreeGrafter"/>
</dbReference>
<dbReference type="GO" id="GO:0060271">
    <property type="term" value="P:cilium assembly"/>
    <property type="evidence" value="ECO:0007669"/>
    <property type="project" value="TreeGrafter"/>
</dbReference>
<dbReference type="Pfam" id="PF03133">
    <property type="entry name" value="TTL"/>
    <property type="match status" value="1"/>
</dbReference>
<evidence type="ECO:0000313" key="7">
    <source>
        <dbReference type="Proteomes" id="UP001652628"/>
    </source>
</evidence>
<dbReference type="GO" id="GO:0005524">
    <property type="term" value="F:ATP binding"/>
    <property type="evidence" value="ECO:0007669"/>
    <property type="project" value="UniProtKB-KW"/>
</dbReference>
<feature type="region of interest" description="Disordered" evidence="6">
    <location>
        <begin position="913"/>
        <end position="932"/>
    </location>
</feature>
<comment type="subcellular location">
    <subcellularLocation>
        <location evidence="1">Cytoplasm</location>
    </subcellularLocation>
</comment>
<dbReference type="PROSITE" id="PS51221">
    <property type="entry name" value="TTL"/>
    <property type="match status" value="1"/>
</dbReference>
<sequence>MVARELRELTTHSPSGPVRVPSAEIQSAGEASAMQTRPSSEPHRSRDQVRDGDRDAPQKCASATSAKKPVTPPSAPPPTPSSRVVAPLTVPVIQLTPAQSDSPAKVGLPATLKDSSTSSITLTDNSNKENQPAKAPPPTRISCPLGAPTNYVARRTWITTERMNELRRKAQEAAKQNKIFTIRGCFNSVRNALLTRGWVEKLDVHRKVMPAGQMTYEDLTQRLPKRKAGETRRQYVLKCERNIMSRFLEHMPVDFLWTNRKEKCDYIDQAKNPGMTINKFHRAPFTSKEGLCSQLRDFHWFFEEGTAEMYFPRCYNVWSPEELGEFIENFKLTACVAFLRAMLCRYHKQGSDAVFSCSGKIPYTSIDFAYKRLVEFLDSCQHNDIDFEDPPKIWEHDWDAFLFQHQQLVNEDARIQHDGGQRLDPMVKSCLSLVDKMKIHWPQYSLDGYQNLWIVKPANKCRGRGIILMDNLKKILGVVNPSIASKSRYVVQKYIERPLILFQTKFDIRQWFLITNTQPLVVWFYRESYLRFSSQEYSLSNHHESVHLTNYAIQKKYTNGKRDKRLPSENMWDCYSFQAYLRQIGKYNMWLERIFPGMRKAIVGCMLASQENMDRRPNTFELFGADFMICENFYPWLIEINSSPDLGATTSVTARMCPQCLEDVVKVVIDRRTDPKADMGNFELAYRQVVPPTPAYMGLNLFVKGKQVLQKVNHGGSHGHYYYQQQRKERSLATSSVYRQRSAVIHPATTISRIHRAMPTFNATEYMEKYMVEPLSSSRSSLCSQQPQKSPSMAPALTAPPSGSPSPYILKQASRSITQLLSASHKRNTAGSLPGEPIPSTALPPKRQRSCGPRLSSTNPVESSEKKFKILIKNYSAAGNESLQDTRPEAVTASTAPVLSERKWRSLRNIAATTGGSSNSASRSKGAPLVAPSLPTRRFSRTKSEIDSMHAIGRTFGRKSNGPRLPISISVQALHRGEPIVAALKQATSELQLSQAQMMSPRTALANKLNSSTLTVPTPALPVG</sequence>
<feature type="compositionally biased region" description="Low complexity" evidence="6">
    <location>
        <begin position="913"/>
        <end position="927"/>
    </location>
</feature>
<dbReference type="InterPro" id="IPR051437">
    <property type="entry name" value="TTLL_monoglycylase"/>
</dbReference>
<keyword evidence="5" id="KW-0067">ATP-binding</keyword>
<feature type="region of interest" description="Disordered" evidence="6">
    <location>
        <begin position="99"/>
        <end position="146"/>
    </location>
</feature>
<dbReference type="PANTHER" id="PTHR45870:SF2">
    <property type="entry name" value="TUBULIN MONOGLYCYLASE TTLL3"/>
    <property type="match status" value="1"/>
</dbReference>
<dbReference type="PANTHER" id="PTHR45870">
    <property type="entry name" value="TUBULIN MONOGLYCYLASE TTLL3"/>
    <property type="match status" value="1"/>
</dbReference>
<keyword evidence="3" id="KW-0436">Ligase</keyword>
<feature type="compositionally biased region" description="Polar residues" evidence="6">
    <location>
        <begin position="113"/>
        <end position="130"/>
    </location>
</feature>
<organism evidence="7 8">
    <name type="scientific">Drosophila suzukii</name>
    <name type="common">Spotted-wing drosophila fruit fly</name>
    <dbReference type="NCBI Taxonomy" id="28584"/>
    <lineage>
        <taxon>Eukaryota</taxon>
        <taxon>Metazoa</taxon>
        <taxon>Ecdysozoa</taxon>
        <taxon>Arthropoda</taxon>
        <taxon>Hexapoda</taxon>
        <taxon>Insecta</taxon>
        <taxon>Pterygota</taxon>
        <taxon>Neoptera</taxon>
        <taxon>Endopterygota</taxon>
        <taxon>Diptera</taxon>
        <taxon>Brachycera</taxon>
        <taxon>Muscomorpha</taxon>
        <taxon>Ephydroidea</taxon>
        <taxon>Drosophilidae</taxon>
        <taxon>Drosophila</taxon>
        <taxon>Sophophora</taxon>
    </lineage>
</organism>
<feature type="region of interest" description="Disordered" evidence="6">
    <location>
        <begin position="777"/>
        <end position="809"/>
    </location>
</feature>
<reference evidence="7" key="1">
    <citation type="submission" date="2025-05" db="UniProtKB">
        <authorList>
            <consortium name="RefSeq"/>
        </authorList>
    </citation>
    <scope>NUCLEOTIDE SEQUENCE [LARGE SCALE GENOMIC DNA]</scope>
</reference>
<evidence type="ECO:0000256" key="1">
    <source>
        <dbReference type="ARBA" id="ARBA00004496"/>
    </source>
</evidence>
<feature type="region of interest" description="Disordered" evidence="6">
    <location>
        <begin position="826"/>
        <end position="863"/>
    </location>
</feature>
<dbReference type="GO" id="GO:0070736">
    <property type="term" value="F:protein-glycine ligase activity, initiating"/>
    <property type="evidence" value="ECO:0007669"/>
    <property type="project" value="TreeGrafter"/>
</dbReference>
<dbReference type="SUPFAM" id="SSF56059">
    <property type="entry name" value="Glutathione synthetase ATP-binding domain-like"/>
    <property type="match status" value="1"/>
</dbReference>
<gene>
    <name evidence="8" type="primary">TTLL3A</name>
</gene>
<dbReference type="InterPro" id="IPR004344">
    <property type="entry name" value="TTL/TTLL_fam"/>
</dbReference>
<name>A0AB39ZA09_DROSZ</name>
<dbReference type="GO" id="GO:0003341">
    <property type="term" value="P:cilium movement"/>
    <property type="evidence" value="ECO:0007669"/>
    <property type="project" value="TreeGrafter"/>
</dbReference>
<feature type="compositionally biased region" description="Basic and acidic residues" evidence="6">
    <location>
        <begin position="40"/>
        <end position="57"/>
    </location>
</feature>
<dbReference type="Gene3D" id="3.30.470.20">
    <property type="entry name" value="ATP-grasp fold, B domain"/>
    <property type="match status" value="1"/>
</dbReference>
<evidence type="ECO:0000256" key="4">
    <source>
        <dbReference type="ARBA" id="ARBA00022741"/>
    </source>
</evidence>
<feature type="compositionally biased region" description="Basic and acidic residues" evidence="6">
    <location>
        <begin position="1"/>
        <end position="10"/>
    </location>
</feature>
<keyword evidence="7" id="KW-1185">Reference proteome</keyword>
<dbReference type="GeneID" id="108010656"/>
<proteinExistence type="predicted"/>